<comment type="caution">
    <text evidence="1">The sequence shown here is derived from an EMBL/GenBank/DDBJ whole genome shotgun (WGS) entry which is preliminary data.</text>
</comment>
<feature type="non-terminal residue" evidence="1">
    <location>
        <position position="1"/>
    </location>
</feature>
<dbReference type="EMBL" id="BAVC01000193">
    <property type="protein sequence ID" value="GAE55414.1"/>
    <property type="molecule type" value="Genomic_DNA"/>
</dbReference>
<evidence type="ECO:0000313" key="2">
    <source>
        <dbReference type="Proteomes" id="UP000019084"/>
    </source>
</evidence>
<evidence type="ECO:0000313" key="1">
    <source>
        <dbReference type="EMBL" id="GAE55414.1"/>
    </source>
</evidence>
<dbReference type="AlphaFoldDB" id="W4SHK0"/>
<reference evidence="1 2" key="1">
    <citation type="submission" date="2014-01" db="EMBL/GenBank/DDBJ databases">
        <title>Genome sequence and analysis of Xanthomonas arboricola pv. pruni.</title>
        <authorList>
            <person name="Fujikawa T."/>
            <person name="Nakazono-Nagaoka E."/>
        </authorList>
    </citation>
    <scope>NUCLEOTIDE SEQUENCE [LARGE SCALE GENOMIC DNA]</scope>
    <source>
        <strain evidence="2">MAFF 301420</strain>
    </source>
</reference>
<name>W4SHK0_9XANT</name>
<dbReference type="Proteomes" id="UP000019084">
    <property type="component" value="Unassembled WGS sequence"/>
</dbReference>
<organism evidence="1 2">
    <name type="scientific">Xanthomonas arboricola pv. pruni MAFF 301420</name>
    <dbReference type="NCBI Taxonomy" id="1418095"/>
    <lineage>
        <taxon>Bacteria</taxon>
        <taxon>Pseudomonadati</taxon>
        <taxon>Pseudomonadota</taxon>
        <taxon>Gammaproteobacteria</taxon>
        <taxon>Lysobacterales</taxon>
        <taxon>Lysobacteraceae</taxon>
        <taxon>Xanthomonas</taxon>
    </lineage>
</organism>
<gene>
    <name evidence="1" type="ORF">XPR_2049</name>
</gene>
<proteinExistence type="predicted"/>
<accession>W4SHK0</accession>
<sequence length="94" mass="10004">ECPIVLALLGFSSAFGFGFGFSRSNFAQKETPHPVGWRVSGKAPGDDLLSHGLSHTTIGAAAFHFRVRDGIGWFHSANFTRETVGAALDSARLA</sequence>
<protein>
    <submittedName>
        <fullName evidence="1">Uncharacterized protein</fullName>
    </submittedName>
</protein>